<keyword evidence="9" id="KW-0479">Metal-binding</keyword>
<keyword evidence="8 9" id="KW-0030">Aminoacyl-tRNA synthetase</keyword>
<evidence type="ECO:0000256" key="4">
    <source>
        <dbReference type="ARBA" id="ARBA00022741"/>
    </source>
</evidence>
<dbReference type="GO" id="GO:0004813">
    <property type="term" value="F:alanine-tRNA ligase activity"/>
    <property type="evidence" value="ECO:0007669"/>
    <property type="project" value="UniProtKB-UniRule"/>
</dbReference>
<dbReference type="Pfam" id="PF07973">
    <property type="entry name" value="tRNA_SAD"/>
    <property type="match status" value="1"/>
</dbReference>
<dbReference type="GO" id="GO:0008270">
    <property type="term" value="F:zinc ion binding"/>
    <property type="evidence" value="ECO:0007669"/>
    <property type="project" value="UniProtKB-UniRule"/>
</dbReference>
<keyword evidence="3 9" id="KW-0436">Ligase</keyword>
<dbReference type="Proteomes" id="UP000176997">
    <property type="component" value="Unassembled WGS sequence"/>
</dbReference>
<feature type="binding site" evidence="9">
    <location>
        <position position="563"/>
    </location>
    <ligand>
        <name>Zn(2+)</name>
        <dbReference type="ChEBI" id="CHEBI:29105"/>
    </ligand>
</feature>
<dbReference type="InterPro" id="IPR018162">
    <property type="entry name" value="Ala-tRNA-ligase_IIc_anticod-bd"/>
</dbReference>
<comment type="similarity">
    <text evidence="1 9">Belongs to the class-II aminoacyl-tRNA synthetase family.</text>
</comment>
<dbReference type="SUPFAM" id="SSF101353">
    <property type="entry name" value="Putative anticodon-binding domain of alanyl-tRNA synthetase (AlaRS)"/>
    <property type="match status" value="1"/>
</dbReference>
<dbReference type="GO" id="GO:0005524">
    <property type="term" value="F:ATP binding"/>
    <property type="evidence" value="ECO:0007669"/>
    <property type="project" value="UniProtKB-UniRule"/>
</dbReference>
<feature type="binding site" evidence="9">
    <location>
        <position position="456"/>
    </location>
    <ligand>
        <name>Zn(2+)</name>
        <dbReference type="ChEBI" id="CHEBI:29105"/>
    </ligand>
</feature>
<dbReference type="Gene3D" id="3.30.930.10">
    <property type="entry name" value="Bira Bifunctional Protein, Domain 2"/>
    <property type="match status" value="1"/>
</dbReference>
<dbReference type="NCBIfam" id="NF002436">
    <property type="entry name" value="PRK01584.1"/>
    <property type="match status" value="1"/>
</dbReference>
<keyword evidence="5 9" id="KW-0067">ATP-binding</keyword>
<dbReference type="FunFam" id="3.30.980.10:FF:000004">
    <property type="entry name" value="Alanine--tRNA ligase, cytoplasmic"/>
    <property type="match status" value="1"/>
</dbReference>
<gene>
    <name evidence="9" type="primary">alaS</name>
    <name evidence="11" type="ORF">A2675_00710</name>
</gene>
<dbReference type="GO" id="GO:0005737">
    <property type="term" value="C:cytoplasm"/>
    <property type="evidence" value="ECO:0007669"/>
    <property type="project" value="UniProtKB-SubCell"/>
</dbReference>
<feature type="binding site" evidence="9">
    <location>
        <position position="452"/>
    </location>
    <ligand>
        <name>Zn(2+)</name>
        <dbReference type="ChEBI" id="CHEBI:29105"/>
    </ligand>
</feature>
<organism evidence="11 12">
    <name type="scientific">Candidatus Yonathbacteria bacterium RIFCSPHIGHO2_01_FULL_51_10</name>
    <dbReference type="NCBI Taxonomy" id="1802723"/>
    <lineage>
        <taxon>Bacteria</taxon>
        <taxon>Candidatus Yonathiibacteriota</taxon>
    </lineage>
</organism>
<feature type="binding site" evidence="9">
    <location>
        <position position="559"/>
    </location>
    <ligand>
        <name>Zn(2+)</name>
        <dbReference type="ChEBI" id="CHEBI:29105"/>
    </ligand>
</feature>
<comment type="domain">
    <text evidence="9">Consists of three domains; the N-terminal catalytic domain, the editing domain and the C-terminal C-Ala domain. The editing domain removes incorrectly charged amino acids, while the C-Ala domain, along with tRNA(Ala), serves as a bridge to cooperatively bring together the editing and aminoacylation centers thus stimulating deacylation of misacylated tRNAs.</text>
</comment>
<dbReference type="GO" id="GO:0000049">
    <property type="term" value="F:tRNA binding"/>
    <property type="evidence" value="ECO:0007669"/>
    <property type="project" value="UniProtKB-KW"/>
</dbReference>
<reference evidence="11 12" key="1">
    <citation type="journal article" date="2016" name="Nat. Commun.">
        <title>Thousands of microbial genomes shed light on interconnected biogeochemical processes in an aquifer system.</title>
        <authorList>
            <person name="Anantharaman K."/>
            <person name="Brown C.T."/>
            <person name="Hug L.A."/>
            <person name="Sharon I."/>
            <person name="Castelle C.J."/>
            <person name="Probst A.J."/>
            <person name="Thomas B.C."/>
            <person name="Singh A."/>
            <person name="Wilkins M.J."/>
            <person name="Karaoz U."/>
            <person name="Brodie E.L."/>
            <person name="Williams K.H."/>
            <person name="Hubbard S.S."/>
            <person name="Banfield J.F."/>
        </authorList>
    </citation>
    <scope>NUCLEOTIDE SEQUENCE [LARGE SCALE GENOMIC DNA]</scope>
</reference>
<keyword evidence="6 9" id="KW-0694">RNA-binding</keyword>
<keyword evidence="4 9" id="KW-0547">Nucleotide-binding</keyword>
<evidence type="ECO:0000256" key="7">
    <source>
        <dbReference type="ARBA" id="ARBA00022917"/>
    </source>
</evidence>
<dbReference type="InterPro" id="IPR023033">
    <property type="entry name" value="Ala_tRNA_ligase_euk/bac"/>
</dbReference>
<dbReference type="InterPro" id="IPR012947">
    <property type="entry name" value="tRNA_SAD"/>
</dbReference>
<keyword evidence="9" id="KW-0963">Cytoplasm</keyword>
<dbReference type="SUPFAM" id="SSF55681">
    <property type="entry name" value="Class II aaRS and biotin synthetases"/>
    <property type="match status" value="1"/>
</dbReference>
<comment type="cofactor">
    <cofactor evidence="9">
        <name>Zn(2+)</name>
        <dbReference type="ChEBI" id="CHEBI:29105"/>
    </cofactor>
    <text evidence="9">Binds 1 zinc ion per subunit.</text>
</comment>
<dbReference type="SUPFAM" id="SSF55186">
    <property type="entry name" value="ThrRS/AlaRS common domain"/>
    <property type="match status" value="1"/>
</dbReference>
<evidence type="ECO:0000313" key="12">
    <source>
        <dbReference type="Proteomes" id="UP000176997"/>
    </source>
</evidence>
<evidence type="ECO:0000256" key="1">
    <source>
        <dbReference type="ARBA" id="ARBA00008226"/>
    </source>
</evidence>
<protein>
    <recommendedName>
        <fullName evidence="9">Alanine--tRNA ligase</fullName>
        <ecNumber evidence="9">6.1.1.7</ecNumber>
    </recommendedName>
    <alternativeName>
        <fullName evidence="9">Alanyl-tRNA synthetase</fullName>
        <shortName evidence="9">AlaRS</shortName>
    </alternativeName>
</protein>
<dbReference type="GO" id="GO:0006419">
    <property type="term" value="P:alanyl-tRNA aminoacylation"/>
    <property type="evidence" value="ECO:0007669"/>
    <property type="project" value="UniProtKB-UniRule"/>
</dbReference>
<dbReference type="GO" id="GO:0002161">
    <property type="term" value="F:aminoacyl-tRNA deacylase activity"/>
    <property type="evidence" value="ECO:0007669"/>
    <property type="project" value="TreeGrafter"/>
</dbReference>
<accession>A0A1G2S6X4</accession>
<dbReference type="PANTHER" id="PTHR11777:SF9">
    <property type="entry name" value="ALANINE--TRNA LIGASE, CYTOPLASMIC"/>
    <property type="match status" value="1"/>
</dbReference>
<evidence type="ECO:0000256" key="6">
    <source>
        <dbReference type="ARBA" id="ARBA00022884"/>
    </source>
</evidence>
<evidence type="ECO:0000259" key="10">
    <source>
        <dbReference type="PROSITE" id="PS50860"/>
    </source>
</evidence>
<dbReference type="CDD" id="cd00673">
    <property type="entry name" value="AlaRS_core"/>
    <property type="match status" value="1"/>
</dbReference>
<dbReference type="Gene3D" id="3.30.54.20">
    <property type="match status" value="1"/>
</dbReference>
<dbReference type="SMART" id="SM00863">
    <property type="entry name" value="tRNA_SAD"/>
    <property type="match status" value="1"/>
</dbReference>
<evidence type="ECO:0000256" key="8">
    <source>
        <dbReference type="ARBA" id="ARBA00023146"/>
    </source>
</evidence>
<proteinExistence type="inferred from homology"/>
<dbReference type="PANTHER" id="PTHR11777">
    <property type="entry name" value="ALANYL-TRNA SYNTHETASE"/>
    <property type="match status" value="1"/>
</dbReference>
<comment type="catalytic activity">
    <reaction evidence="9">
        <text>tRNA(Ala) + L-alanine + ATP = L-alanyl-tRNA(Ala) + AMP + diphosphate</text>
        <dbReference type="Rhea" id="RHEA:12540"/>
        <dbReference type="Rhea" id="RHEA-COMP:9657"/>
        <dbReference type="Rhea" id="RHEA-COMP:9923"/>
        <dbReference type="ChEBI" id="CHEBI:30616"/>
        <dbReference type="ChEBI" id="CHEBI:33019"/>
        <dbReference type="ChEBI" id="CHEBI:57972"/>
        <dbReference type="ChEBI" id="CHEBI:78442"/>
        <dbReference type="ChEBI" id="CHEBI:78497"/>
        <dbReference type="ChEBI" id="CHEBI:456215"/>
        <dbReference type="EC" id="6.1.1.7"/>
    </reaction>
</comment>
<dbReference type="EMBL" id="MHUS01000027">
    <property type="protein sequence ID" value="OHA80322.1"/>
    <property type="molecule type" value="Genomic_DNA"/>
</dbReference>
<dbReference type="HAMAP" id="MF_00036_B">
    <property type="entry name" value="Ala_tRNA_synth_B"/>
    <property type="match status" value="1"/>
</dbReference>
<dbReference type="InterPro" id="IPR018163">
    <property type="entry name" value="Thr/Ala-tRNA-synth_IIc_edit"/>
</dbReference>
<evidence type="ECO:0000256" key="3">
    <source>
        <dbReference type="ARBA" id="ARBA00022598"/>
    </source>
</evidence>
<dbReference type="InterPro" id="IPR002318">
    <property type="entry name" value="Ala-tRNA-lgiase_IIc"/>
</dbReference>
<dbReference type="InterPro" id="IPR018165">
    <property type="entry name" value="Ala-tRNA-synth_IIc_core"/>
</dbReference>
<dbReference type="InterPro" id="IPR018164">
    <property type="entry name" value="Ala-tRNA-synth_IIc_N"/>
</dbReference>
<comment type="caution">
    <text evidence="11">The sequence shown here is derived from an EMBL/GenBank/DDBJ whole genome shotgun (WGS) entry which is preliminary data.</text>
</comment>
<evidence type="ECO:0000256" key="9">
    <source>
        <dbReference type="HAMAP-Rule" id="MF_00036"/>
    </source>
</evidence>
<dbReference type="Pfam" id="PF01411">
    <property type="entry name" value="tRNA-synt_2c"/>
    <property type="match status" value="1"/>
</dbReference>
<dbReference type="PROSITE" id="PS50860">
    <property type="entry name" value="AA_TRNA_LIGASE_II_ALA"/>
    <property type="match status" value="1"/>
</dbReference>
<dbReference type="AlphaFoldDB" id="A0A1G2S6X4"/>
<dbReference type="InterPro" id="IPR045864">
    <property type="entry name" value="aa-tRNA-synth_II/BPL/LPL"/>
</dbReference>
<evidence type="ECO:0000256" key="5">
    <source>
        <dbReference type="ARBA" id="ARBA00022840"/>
    </source>
</evidence>
<keyword evidence="2 9" id="KW-0820">tRNA-binding</keyword>
<comment type="function">
    <text evidence="9">Catalyzes the attachment of alanine to tRNA(Ala) in a two-step reaction: alanine is first activated by ATP to form Ala-AMP and then transferred to the acceptor end of tRNA(Ala). Also edits incorrectly charged Ser-tRNA(Ala) and Gly-tRNA(Ala) via its editing domain.</text>
</comment>
<evidence type="ECO:0000256" key="2">
    <source>
        <dbReference type="ARBA" id="ARBA00022555"/>
    </source>
</evidence>
<dbReference type="EC" id="6.1.1.7" evidence="9"/>
<evidence type="ECO:0000313" key="11">
    <source>
        <dbReference type="EMBL" id="OHA80322.1"/>
    </source>
</evidence>
<sequence>MQSAEIRSRFLEFFKKRGHAIIPSAPLIPENDPSVLFTTAGMHPLVPYLLGQAHPSGTRLANSQKCVRTQDIDEVGDKTHDTFFEMLGNWSLGDYFKKNAITWSYEFLTSKEEGLGLDPKRLYVTVFGGNEDAPRDEESFAIWKSLGVPEHRIYFMTKDVKGKEPNWWSPGDNGPCGPDSEMFYDVTERGLGDMTKEEYMAADDRQEVVEIWNDVFMEYEKKDGKVIGKLKNKNVDTGAGLERLCMVMQKTDNVFATDLFVPIMSVIHTQATKYDERAARIVADHIRTAVFMMGDGVTPSNTDRGYVLRRLIRRAVRYADQLGIVGGFEEFIESITIKYQEIYPILAEKKETIIDEFTREGSKFKKTLANGLREFEKLSISAISGSDAFALFSTYGFPLEMTEELAIEKGVMVDRAGFEVEFKKHQDLSRSGAEQKFKGGLADTGEKTTMLHTCTHLMLAGLRKYLGDHVHQAGSNITAERTRFDFTHPEKVSREVLDQVEAYVNEAISKQCPVIIEQMKKEEAQAQGVEGSFWEKYPDVVDVYRVKCDDGTVYSSELCGGPHVKNTADIKGRFHITKEEASSAGVRRVKAVIE</sequence>
<dbReference type="PRINTS" id="PR00980">
    <property type="entry name" value="TRNASYNTHALA"/>
</dbReference>
<feature type="domain" description="Alanyl-transfer RNA synthetases family profile" evidence="10">
    <location>
        <begin position="1"/>
        <end position="594"/>
    </location>
</feature>
<keyword evidence="9" id="KW-0862">Zinc</keyword>
<keyword evidence="7 9" id="KW-0648">Protein biosynthesis</keyword>
<dbReference type="Gene3D" id="3.30.980.10">
    <property type="entry name" value="Threonyl-trna Synthetase, Chain A, domain 2"/>
    <property type="match status" value="1"/>
</dbReference>
<name>A0A1G2S6X4_9BACT</name>
<comment type="subcellular location">
    <subcellularLocation>
        <location evidence="9">Cytoplasm</location>
    </subcellularLocation>
</comment>
<dbReference type="STRING" id="1802723.A2675_00710"/>
<dbReference type="InterPro" id="IPR050058">
    <property type="entry name" value="Ala-tRNA_ligase"/>
</dbReference>